<dbReference type="HOGENOM" id="CLU_2986038_0_0_9"/>
<gene>
    <name evidence="2" type="ordered locus">Acin_2199</name>
</gene>
<keyword evidence="3" id="KW-1185">Reference proteome</keyword>
<name>G4Q5U9_ACIIR</name>
<dbReference type="Proteomes" id="UP000007093">
    <property type="component" value="Chromosome"/>
</dbReference>
<evidence type="ECO:0000313" key="3">
    <source>
        <dbReference type="Proteomes" id="UP000007093"/>
    </source>
</evidence>
<dbReference type="KEGG" id="ain:Acin_2199"/>
<proteinExistence type="predicted"/>
<accession>G4Q5U9</accession>
<organism evidence="2 3">
    <name type="scientific">Acidaminococcus intestini (strain RyC-MR95)</name>
    <dbReference type="NCBI Taxonomy" id="568816"/>
    <lineage>
        <taxon>Bacteria</taxon>
        <taxon>Bacillati</taxon>
        <taxon>Bacillota</taxon>
        <taxon>Negativicutes</taxon>
        <taxon>Acidaminococcales</taxon>
        <taxon>Acidaminococcaceae</taxon>
        <taxon>Acidaminococcus</taxon>
    </lineage>
</organism>
<sequence>MNESGTTNRRLLGGGGFLFWGKEGICRVHPKEKSSGTLGRFCLSPHANHHQEGERNP</sequence>
<dbReference type="AlphaFoldDB" id="G4Q5U9"/>
<dbReference type="InParanoid" id="G4Q5U9"/>
<dbReference type="EMBL" id="CP003058">
    <property type="protein sequence ID" value="AEQ23395.1"/>
    <property type="molecule type" value="Genomic_DNA"/>
</dbReference>
<dbReference type="STRING" id="568816.Acin_2199"/>
<protein>
    <submittedName>
        <fullName evidence="2">Uncharacterized protein</fullName>
    </submittedName>
</protein>
<evidence type="ECO:0000256" key="1">
    <source>
        <dbReference type="SAM" id="MobiDB-lite"/>
    </source>
</evidence>
<feature type="region of interest" description="Disordered" evidence="1">
    <location>
        <begin position="32"/>
        <end position="57"/>
    </location>
</feature>
<reference evidence="2 3" key="1">
    <citation type="journal article" date="2011" name="J. Bacteriol.">
        <title>Complete genome sequence of Acidaminococcus intestini RYC-MR95, a Gram-negative bacterium from the phylum Firmicutes.</title>
        <authorList>
            <person name="D'Auria G."/>
            <person name="Galan J.C."/>
            <person name="Rodriguez-Alcayna M."/>
            <person name="Moya A."/>
            <person name="Baquero F."/>
            <person name="Latorre A."/>
        </authorList>
    </citation>
    <scope>NUCLEOTIDE SEQUENCE [LARGE SCALE GENOMIC DNA]</scope>
    <source>
        <strain evidence="2 3">RyC-MR95</strain>
    </source>
</reference>
<evidence type="ECO:0000313" key="2">
    <source>
        <dbReference type="EMBL" id="AEQ23395.1"/>
    </source>
</evidence>